<dbReference type="AlphaFoldDB" id="A0A0R3TSN2"/>
<protein>
    <submittedName>
        <fullName evidence="4">Separase</fullName>
    </submittedName>
</protein>
<dbReference type="WBParaSite" id="HNAJ_0001066501-mRNA-1">
    <property type="protein sequence ID" value="HNAJ_0001066501-mRNA-1"/>
    <property type="gene ID" value="HNAJ_0001066501"/>
</dbReference>
<sequence>MECLDNLSKFFEEFDKATNNLKILIPSLNESITESLKSVLEPPHIKSDDEIYAGLPTMVNSRPLFNVLALCTPKVGAMSIDKSSKISHRQILTRLELVALLASIYEQSTTELSTWQALEALSHQTKRVIDEVYGLMNRAYLKLKIAEQTCYSSREHLMYKVGRIKSALKSKSALFNDFEDVVLSTKIPTAHASLQCFTSDCLLAYIQNYDNWYAIRSRLEMIMMRYSNFLDSKSWAAVYCRAFMNWLMLRARLNSGASPKPLEDDSETPISLLYAATNVKLHARTLVKFTMNHLNQKYCKDSCSKENNSPNQSILSQSEAPVPEMVNLWLGTRLLLEGSLQVAELYTLLGSVKEARFYQLELLRIAQRFHIPSCAQSALCMMAYTDLLSQRVWAFDLRLTQLSYILNSPVLLDDIIKSREKRLRAKSHRYPARDDEEEESNFLKFSKQKPHSPHSDDYCSDGDEPRNADLMRESPVKGSAVMNSPDGFPSIESIARVIAANKEPKAVEEEGAYNAFICAHRILNGCIWVWMSEVANFVRMSVTTRDHYLPALIPPKVSSEEEDDLSSALAIKCTVSPAKNLATPAPPLTKAARAALSSKSARKPPRMESDEGDRIPESELPQVDSLRPPQAPRRLVGPWMEGDIASLPRRSTRNMRKSKVSSADFSTPEDCRQKDYSEKGDEILFTHQTSVLNGTTRGKKPSVSSIIGHYRPSKSGFVFGTETKTTLRVFQDLNSQKNTSRVS</sequence>
<feature type="compositionally biased region" description="Basic and acidic residues" evidence="1">
    <location>
        <begin position="605"/>
        <end position="617"/>
    </location>
</feature>
<evidence type="ECO:0000313" key="3">
    <source>
        <dbReference type="Proteomes" id="UP000278807"/>
    </source>
</evidence>
<feature type="region of interest" description="Disordered" evidence="1">
    <location>
        <begin position="582"/>
        <end position="636"/>
    </location>
</feature>
<dbReference type="EMBL" id="UZAE01013147">
    <property type="protein sequence ID" value="VDO08455.1"/>
    <property type="molecule type" value="Genomic_DNA"/>
</dbReference>
<feature type="region of interest" description="Disordered" evidence="1">
    <location>
        <begin position="650"/>
        <end position="673"/>
    </location>
</feature>
<keyword evidence="3" id="KW-1185">Reference proteome</keyword>
<reference evidence="2 3" key="2">
    <citation type="submission" date="2018-11" db="EMBL/GenBank/DDBJ databases">
        <authorList>
            <consortium name="Pathogen Informatics"/>
        </authorList>
    </citation>
    <scope>NUCLEOTIDE SEQUENCE [LARGE SCALE GENOMIC DNA]</scope>
</reference>
<feature type="compositionally biased region" description="Low complexity" evidence="1">
    <location>
        <begin position="588"/>
        <end position="599"/>
    </location>
</feature>
<feature type="region of interest" description="Disordered" evidence="1">
    <location>
        <begin position="426"/>
        <end position="470"/>
    </location>
</feature>
<evidence type="ECO:0000256" key="1">
    <source>
        <dbReference type="SAM" id="MobiDB-lite"/>
    </source>
</evidence>
<dbReference type="OrthoDB" id="10255632at2759"/>
<dbReference type="STRING" id="102285.A0A0R3TSN2"/>
<feature type="compositionally biased region" description="Basic and acidic residues" evidence="1">
    <location>
        <begin position="453"/>
        <end position="470"/>
    </location>
</feature>
<reference evidence="4" key="1">
    <citation type="submission" date="2017-02" db="UniProtKB">
        <authorList>
            <consortium name="WormBaseParasite"/>
        </authorList>
    </citation>
    <scope>IDENTIFICATION</scope>
</reference>
<name>A0A0R3TSN2_RODNA</name>
<gene>
    <name evidence="2" type="ORF">HNAJ_LOCUS10660</name>
</gene>
<organism evidence="4">
    <name type="scientific">Rodentolepis nana</name>
    <name type="common">Dwarf tapeworm</name>
    <name type="synonym">Hymenolepis nana</name>
    <dbReference type="NCBI Taxonomy" id="102285"/>
    <lineage>
        <taxon>Eukaryota</taxon>
        <taxon>Metazoa</taxon>
        <taxon>Spiralia</taxon>
        <taxon>Lophotrochozoa</taxon>
        <taxon>Platyhelminthes</taxon>
        <taxon>Cestoda</taxon>
        <taxon>Eucestoda</taxon>
        <taxon>Cyclophyllidea</taxon>
        <taxon>Hymenolepididae</taxon>
        <taxon>Rodentolepis</taxon>
    </lineage>
</organism>
<feature type="compositionally biased region" description="Basic residues" evidence="1">
    <location>
        <begin position="650"/>
        <end position="659"/>
    </location>
</feature>
<accession>A0A0R3TSN2</accession>
<proteinExistence type="predicted"/>
<evidence type="ECO:0000313" key="4">
    <source>
        <dbReference type="WBParaSite" id="HNAJ_0001066501-mRNA-1"/>
    </source>
</evidence>
<dbReference type="Proteomes" id="UP000278807">
    <property type="component" value="Unassembled WGS sequence"/>
</dbReference>
<evidence type="ECO:0000313" key="2">
    <source>
        <dbReference type="EMBL" id="VDO08455.1"/>
    </source>
</evidence>